<evidence type="ECO:0000313" key="2">
    <source>
        <dbReference type="EMBL" id="KZV85885.1"/>
    </source>
</evidence>
<protein>
    <submittedName>
        <fullName evidence="2">Uncharacterized protein</fullName>
    </submittedName>
</protein>
<dbReference type="Proteomes" id="UP000077266">
    <property type="component" value="Unassembled WGS sequence"/>
</dbReference>
<proteinExistence type="predicted"/>
<name>A0A165E1U6_EXIGL</name>
<feature type="region of interest" description="Disordered" evidence="1">
    <location>
        <begin position="379"/>
        <end position="407"/>
    </location>
</feature>
<feature type="compositionally biased region" description="Basic and acidic residues" evidence="1">
    <location>
        <begin position="240"/>
        <end position="252"/>
    </location>
</feature>
<feature type="compositionally biased region" description="Low complexity" evidence="1">
    <location>
        <begin position="379"/>
        <end position="391"/>
    </location>
</feature>
<dbReference type="InParanoid" id="A0A165E1U6"/>
<dbReference type="AlphaFoldDB" id="A0A165E1U6"/>
<evidence type="ECO:0000313" key="3">
    <source>
        <dbReference type="Proteomes" id="UP000077266"/>
    </source>
</evidence>
<feature type="compositionally biased region" description="Polar residues" evidence="1">
    <location>
        <begin position="259"/>
        <end position="280"/>
    </location>
</feature>
<feature type="region of interest" description="Disordered" evidence="1">
    <location>
        <begin position="1"/>
        <end position="303"/>
    </location>
</feature>
<reference evidence="2 3" key="1">
    <citation type="journal article" date="2016" name="Mol. Biol. Evol.">
        <title>Comparative Genomics of Early-Diverging Mushroom-Forming Fungi Provides Insights into the Origins of Lignocellulose Decay Capabilities.</title>
        <authorList>
            <person name="Nagy L.G."/>
            <person name="Riley R."/>
            <person name="Tritt A."/>
            <person name="Adam C."/>
            <person name="Daum C."/>
            <person name="Floudas D."/>
            <person name="Sun H."/>
            <person name="Yadav J.S."/>
            <person name="Pangilinan J."/>
            <person name="Larsson K.H."/>
            <person name="Matsuura K."/>
            <person name="Barry K."/>
            <person name="Labutti K."/>
            <person name="Kuo R."/>
            <person name="Ohm R.A."/>
            <person name="Bhattacharya S.S."/>
            <person name="Shirouzu T."/>
            <person name="Yoshinaga Y."/>
            <person name="Martin F.M."/>
            <person name="Grigoriev I.V."/>
            <person name="Hibbett D.S."/>
        </authorList>
    </citation>
    <scope>NUCLEOTIDE SEQUENCE [LARGE SCALE GENOMIC DNA]</scope>
    <source>
        <strain evidence="2 3">HHB12029</strain>
    </source>
</reference>
<evidence type="ECO:0000256" key="1">
    <source>
        <dbReference type="SAM" id="MobiDB-lite"/>
    </source>
</evidence>
<feature type="compositionally biased region" description="Basic residues" evidence="1">
    <location>
        <begin position="1"/>
        <end position="12"/>
    </location>
</feature>
<dbReference type="STRING" id="1314781.A0A165E1U6"/>
<sequence>MPKPKTHGRPHSRTGSSTSVVKLSALTPAHRSDSAQRIVHQPLQPPTTQQPPKKPKHNGKPHTQILLQQPPAQRRPATPPNTHARRAIESPSGNTEDEWESSESTTVTPNPELADDGDAVADDRPTPVPANPDVTTPRFEDEPGPATPKQSQKPPLLDMNAAAAAAAQQRLQLQQSTNPSSGSQSARQPPAQQMPALLASPAIVPASATLAEHPIKKTGRPRPHSAIFPAGAGMTPLVPSRRDSHDGDESAKARHRHSISAQHRFSLNMQPGSGASSPSRPMSMHSIAGIPSRPHPLLRGLSHSGVASSTVEPLLTSDSATATLSPNPSASMSGSQPASPNSQTSRTNASSAMSIGGRLFRRPSTSSIRSVATLPATSVTALSTSPSTSSTGVKATGTFGRARTPSTASSSAALSSLAQAQAATGRVASPPPIWKTSIVFGGQIPHHHHPEGGGAFALLQPEVRAQHAAVATWHAPGLTSFERVVAQRIARTKPRAQ</sequence>
<feature type="compositionally biased region" description="Polar residues" evidence="1">
    <location>
        <begin position="176"/>
        <end position="191"/>
    </location>
</feature>
<organism evidence="2 3">
    <name type="scientific">Exidia glandulosa HHB12029</name>
    <dbReference type="NCBI Taxonomy" id="1314781"/>
    <lineage>
        <taxon>Eukaryota</taxon>
        <taxon>Fungi</taxon>
        <taxon>Dikarya</taxon>
        <taxon>Basidiomycota</taxon>
        <taxon>Agaricomycotina</taxon>
        <taxon>Agaricomycetes</taxon>
        <taxon>Auriculariales</taxon>
        <taxon>Exidiaceae</taxon>
        <taxon>Exidia</taxon>
    </lineage>
</organism>
<accession>A0A165E1U6</accession>
<gene>
    <name evidence="2" type="ORF">EXIGLDRAFT_725455</name>
</gene>
<dbReference type="EMBL" id="KV426173">
    <property type="protein sequence ID" value="KZV85885.1"/>
    <property type="molecule type" value="Genomic_DNA"/>
</dbReference>
<feature type="compositionally biased region" description="Low complexity" evidence="1">
    <location>
        <begin position="161"/>
        <end position="175"/>
    </location>
</feature>
<dbReference type="OrthoDB" id="10637142at2759"/>
<feature type="region of interest" description="Disordered" evidence="1">
    <location>
        <begin position="319"/>
        <end position="352"/>
    </location>
</feature>
<keyword evidence="3" id="KW-1185">Reference proteome</keyword>